<dbReference type="Pfam" id="PF12697">
    <property type="entry name" value="Abhydrolase_6"/>
    <property type="match status" value="1"/>
</dbReference>
<organism evidence="2 3">
    <name type="scientific">Bondarzewia mesenterica</name>
    <dbReference type="NCBI Taxonomy" id="1095465"/>
    <lineage>
        <taxon>Eukaryota</taxon>
        <taxon>Fungi</taxon>
        <taxon>Dikarya</taxon>
        <taxon>Basidiomycota</taxon>
        <taxon>Agaricomycotina</taxon>
        <taxon>Agaricomycetes</taxon>
        <taxon>Russulales</taxon>
        <taxon>Bondarzewiaceae</taxon>
        <taxon>Bondarzewia</taxon>
    </lineage>
</organism>
<reference evidence="2 3" key="1">
    <citation type="submission" date="2019-02" db="EMBL/GenBank/DDBJ databases">
        <title>Genome sequencing of the rare red list fungi Bondarzewia mesenterica.</title>
        <authorList>
            <person name="Buettner E."/>
            <person name="Kellner H."/>
        </authorList>
    </citation>
    <scope>NUCLEOTIDE SEQUENCE [LARGE SCALE GENOMIC DNA]</scope>
    <source>
        <strain evidence="2 3">DSM 108281</strain>
    </source>
</reference>
<dbReference type="SUPFAM" id="SSF53474">
    <property type="entry name" value="alpha/beta-Hydrolases"/>
    <property type="match status" value="1"/>
</dbReference>
<evidence type="ECO:0000313" key="2">
    <source>
        <dbReference type="EMBL" id="THH16277.1"/>
    </source>
</evidence>
<dbReference type="PANTHER" id="PTHR43798:SF33">
    <property type="entry name" value="HYDROLASE, PUTATIVE (AFU_ORTHOLOGUE AFUA_2G14860)-RELATED"/>
    <property type="match status" value="1"/>
</dbReference>
<name>A0A4S4LVY9_9AGAM</name>
<sequence length="410" mass="44691">MEATLAASRSAGPVWQRHIVSRVVTTLSLCTGVTSQVAEQLARSMPRHISKSELNGCTVAHHLSLQTSKRETGSYDVPCTLLLTYRTLCLKTPPIHRIVDTRHRSFATIMSFLSKILRSSDGCEIYAEATGNPRNPHVVFVHGLSFSGAVFDEFCRLPTVLDRLYVVRYDLRGHGRSGKPTTPEGHVSAAYAADFMAVVKGFGLNKPVYVGCHSSSVAGSGLQLTMPPAWKGTMAVDVCANAQDIPISGIFYLASCPSMLSLVNGSAKPALLSVMGLSADPATATPALLSLVDRSFEAPRAQPIPFQMRCLYAGMQMMQPPEVRQAIGARQHDVNPFWKALQDGLPVFLYHGTYDVFLDGKAVEKDLKAHARDLEVKFVDDGGHGLYWEDPDETASVIIEFVTRVSKRGE</sequence>
<comment type="caution">
    <text evidence="2">The sequence shown here is derived from an EMBL/GenBank/DDBJ whole genome shotgun (WGS) entry which is preliminary data.</text>
</comment>
<proteinExistence type="predicted"/>
<keyword evidence="3" id="KW-1185">Reference proteome</keyword>
<evidence type="ECO:0000259" key="1">
    <source>
        <dbReference type="Pfam" id="PF12697"/>
    </source>
</evidence>
<dbReference type="Proteomes" id="UP000310158">
    <property type="component" value="Unassembled WGS sequence"/>
</dbReference>
<dbReference type="Gene3D" id="3.40.50.1820">
    <property type="entry name" value="alpha/beta hydrolase"/>
    <property type="match status" value="1"/>
</dbReference>
<dbReference type="InterPro" id="IPR000073">
    <property type="entry name" value="AB_hydrolase_1"/>
</dbReference>
<gene>
    <name evidence="2" type="ORF">EW146_g4342</name>
</gene>
<dbReference type="InterPro" id="IPR050266">
    <property type="entry name" value="AB_hydrolase_sf"/>
</dbReference>
<dbReference type="GO" id="GO:0016020">
    <property type="term" value="C:membrane"/>
    <property type="evidence" value="ECO:0007669"/>
    <property type="project" value="TreeGrafter"/>
</dbReference>
<evidence type="ECO:0000313" key="3">
    <source>
        <dbReference type="Proteomes" id="UP000310158"/>
    </source>
</evidence>
<accession>A0A4S4LVY9</accession>
<dbReference type="OrthoDB" id="408373at2759"/>
<dbReference type="InterPro" id="IPR029058">
    <property type="entry name" value="AB_hydrolase_fold"/>
</dbReference>
<dbReference type="AlphaFoldDB" id="A0A4S4LVY9"/>
<feature type="domain" description="AB hydrolase-1" evidence="1">
    <location>
        <begin position="138"/>
        <end position="396"/>
    </location>
</feature>
<protein>
    <recommendedName>
        <fullName evidence="1">AB hydrolase-1 domain-containing protein</fullName>
    </recommendedName>
</protein>
<dbReference type="EMBL" id="SGPL01000166">
    <property type="protein sequence ID" value="THH16277.1"/>
    <property type="molecule type" value="Genomic_DNA"/>
</dbReference>
<dbReference type="PANTHER" id="PTHR43798">
    <property type="entry name" value="MONOACYLGLYCEROL LIPASE"/>
    <property type="match status" value="1"/>
</dbReference>